<gene>
    <name evidence="2" type="ORF">Vbra_1621</name>
</gene>
<keyword evidence="3" id="KW-1185">Reference proteome</keyword>
<reference evidence="2 3" key="1">
    <citation type="submission" date="2014-11" db="EMBL/GenBank/DDBJ databases">
        <authorList>
            <person name="Zhu J."/>
            <person name="Qi W."/>
            <person name="Song R."/>
        </authorList>
    </citation>
    <scope>NUCLEOTIDE SEQUENCE [LARGE SCALE GENOMIC DNA]</scope>
</reference>
<evidence type="ECO:0000313" key="2">
    <source>
        <dbReference type="EMBL" id="CEM37022.1"/>
    </source>
</evidence>
<proteinExistence type="predicted"/>
<evidence type="ECO:0000256" key="1">
    <source>
        <dbReference type="SAM" id="MobiDB-lite"/>
    </source>
</evidence>
<name>A0A0G4H0F7_VITBC</name>
<protein>
    <submittedName>
        <fullName evidence="2">Uncharacterized protein</fullName>
    </submittedName>
</protein>
<organism evidence="2 3">
    <name type="scientific">Vitrella brassicaformis (strain CCMP3155)</name>
    <dbReference type="NCBI Taxonomy" id="1169540"/>
    <lineage>
        <taxon>Eukaryota</taxon>
        <taxon>Sar</taxon>
        <taxon>Alveolata</taxon>
        <taxon>Colpodellida</taxon>
        <taxon>Vitrellaceae</taxon>
        <taxon>Vitrella</taxon>
    </lineage>
</organism>
<dbReference type="VEuPathDB" id="CryptoDB:Vbra_1621"/>
<sequence length="73" mass="8128">MLDAFDEQLTIIKRARVEYGWCVDTPDYHESIAASLDALEATETNQYSLTAPPAQQLPPSTAGSPPHDRRDVR</sequence>
<evidence type="ECO:0000313" key="3">
    <source>
        <dbReference type="Proteomes" id="UP000041254"/>
    </source>
</evidence>
<dbReference type="EMBL" id="CDMY01000922">
    <property type="protein sequence ID" value="CEM37022.1"/>
    <property type="molecule type" value="Genomic_DNA"/>
</dbReference>
<dbReference type="AlphaFoldDB" id="A0A0G4H0F7"/>
<accession>A0A0G4H0F7</accession>
<feature type="region of interest" description="Disordered" evidence="1">
    <location>
        <begin position="44"/>
        <end position="73"/>
    </location>
</feature>
<dbReference type="InParanoid" id="A0A0G4H0F7"/>
<dbReference type="Proteomes" id="UP000041254">
    <property type="component" value="Unassembled WGS sequence"/>
</dbReference>